<name>A0ABC8YIB9_9POAL</name>
<organism evidence="1 2">
    <name type="scientific">Urochloa decumbens</name>
    <dbReference type="NCBI Taxonomy" id="240449"/>
    <lineage>
        <taxon>Eukaryota</taxon>
        <taxon>Viridiplantae</taxon>
        <taxon>Streptophyta</taxon>
        <taxon>Embryophyta</taxon>
        <taxon>Tracheophyta</taxon>
        <taxon>Spermatophyta</taxon>
        <taxon>Magnoliopsida</taxon>
        <taxon>Liliopsida</taxon>
        <taxon>Poales</taxon>
        <taxon>Poaceae</taxon>
        <taxon>PACMAD clade</taxon>
        <taxon>Panicoideae</taxon>
        <taxon>Panicodae</taxon>
        <taxon>Paniceae</taxon>
        <taxon>Melinidinae</taxon>
        <taxon>Urochloa</taxon>
    </lineage>
</organism>
<dbReference type="PANTHER" id="PTHR34591">
    <property type="entry name" value="OS03G0653100 PROTEIN-RELATED"/>
    <property type="match status" value="1"/>
</dbReference>
<dbReference type="EMBL" id="OZ075126">
    <property type="protein sequence ID" value="CAL4943176.1"/>
    <property type="molecule type" value="Genomic_DNA"/>
</dbReference>
<proteinExistence type="predicted"/>
<evidence type="ECO:0000313" key="1">
    <source>
        <dbReference type="EMBL" id="CAL4943176.1"/>
    </source>
</evidence>
<dbReference type="PANTHER" id="PTHR34591:SF13">
    <property type="entry name" value="OS03G0669900 PROTEIN"/>
    <property type="match status" value="1"/>
</dbReference>
<reference evidence="1" key="1">
    <citation type="submission" date="2024-10" db="EMBL/GenBank/DDBJ databases">
        <authorList>
            <person name="Ryan C."/>
        </authorList>
    </citation>
    <scope>NUCLEOTIDE SEQUENCE [LARGE SCALE GENOMIC DNA]</scope>
</reference>
<dbReference type="AlphaFoldDB" id="A0ABC8YIB9"/>
<evidence type="ECO:0008006" key="3">
    <source>
        <dbReference type="Google" id="ProtNLM"/>
    </source>
</evidence>
<protein>
    <recommendedName>
        <fullName evidence="3">F-box domain-containing protein</fullName>
    </recommendedName>
</protein>
<dbReference type="SUPFAM" id="SSF81383">
    <property type="entry name" value="F-box domain"/>
    <property type="match status" value="1"/>
</dbReference>
<gene>
    <name evidence="1" type="ORF">URODEC1_LOCUS33993</name>
</gene>
<accession>A0ABC8YIB9</accession>
<keyword evidence="2" id="KW-1185">Reference proteome</keyword>
<dbReference type="Proteomes" id="UP001497457">
    <property type="component" value="Chromosome 16b"/>
</dbReference>
<dbReference type="InterPro" id="IPR036047">
    <property type="entry name" value="F-box-like_dom_sf"/>
</dbReference>
<evidence type="ECO:0000313" key="2">
    <source>
        <dbReference type="Proteomes" id="UP001497457"/>
    </source>
</evidence>
<sequence length="377" mass="42723">MLADVLRRLAPRWLATSRCVCRAWRATVDSRGLLSAAAGLLPHSLAGIFLHHSNTWLTSFLARPSAGTAVSADLHYTFSGGDDDDKLYDSFQGSPTTCKNLDPALEELEWPPSPCVLHVFSSRTGRWEERSFARQGLAAGTVADMRVDRYDGHRYAVYWRGALYVQCQTDFIMRFSLSSGKYQVIQPPVAFQPYDGFNESFAARLSIGKSDKGVYSVLVEHSQIKVWILNDSDGQIKWVPKQMVGRLPKLQDGSFYYLESHGPWVLQDINCDDTSVQAATEQFEWDSDDDNLLPDNGNSTGYKRFITFLGFHPYKEVIFLNDSFVRVLAYHLNSSKIQDLGYVYEKAEVHYLGNELVSVERSFPYTPCWMTDFPQND</sequence>